<evidence type="ECO:0000256" key="1">
    <source>
        <dbReference type="SAM" id="MobiDB-lite"/>
    </source>
</evidence>
<dbReference type="InterPro" id="IPR036179">
    <property type="entry name" value="Ig-like_dom_sf"/>
</dbReference>
<dbReference type="PANTHER" id="PTHR11422">
    <property type="entry name" value="T-CELL SURFACE GLYCOPROTEIN CD4"/>
    <property type="match status" value="1"/>
</dbReference>
<organism evidence="5 6">
    <name type="scientific">Carassius auratus</name>
    <name type="common">Goldfish</name>
    <dbReference type="NCBI Taxonomy" id="7957"/>
    <lineage>
        <taxon>Eukaryota</taxon>
        <taxon>Metazoa</taxon>
        <taxon>Chordata</taxon>
        <taxon>Craniata</taxon>
        <taxon>Vertebrata</taxon>
        <taxon>Euteleostomi</taxon>
        <taxon>Actinopterygii</taxon>
        <taxon>Neopterygii</taxon>
        <taxon>Teleostei</taxon>
        <taxon>Ostariophysi</taxon>
        <taxon>Cypriniformes</taxon>
        <taxon>Cyprinidae</taxon>
        <taxon>Cyprininae</taxon>
        <taxon>Carassius</taxon>
    </lineage>
</organism>
<dbReference type="GeneID" id="113106586"/>
<dbReference type="PANTHER" id="PTHR11422:SF5">
    <property type="entry name" value="DIVERSE IMMUNOGLOBULIN DOMAIN-CONTAINING PROTEIN 1.1 ISOFORM X1-RELATED"/>
    <property type="match status" value="1"/>
</dbReference>
<dbReference type="Proteomes" id="UP000515129">
    <property type="component" value="Chromosome 7"/>
</dbReference>
<dbReference type="GO" id="GO:1990782">
    <property type="term" value="F:protein tyrosine kinase binding"/>
    <property type="evidence" value="ECO:0007669"/>
    <property type="project" value="TreeGrafter"/>
</dbReference>
<feature type="transmembrane region" description="Helical" evidence="2">
    <location>
        <begin position="344"/>
        <end position="365"/>
    </location>
</feature>
<dbReference type="InterPro" id="IPR007110">
    <property type="entry name" value="Ig-like_dom"/>
</dbReference>
<keyword evidence="5" id="KW-1185">Reference proteome</keyword>
<feature type="compositionally biased region" description="Acidic residues" evidence="1">
    <location>
        <begin position="407"/>
        <end position="419"/>
    </location>
</feature>
<dbReference type="GO" id="GO:0045121">
    <property type="term" value="C:membrane raft"/>
    <property type="evidence" value="ECO:0007669"/>
    <property type="project" value="TreeGrafter"/>
</dbReference>
<feature type="region of interest" description="Disordered" evidence="1">
    <location>
        <begin position="370"/>
        <end position="436"/>
    </location>
</feature>
<dbReference type="GO" id="GO:0042110">
    <property type="term" value="P:T cell activation"/>
    <property type="evidence" value="ECO:0007669"/>
    <property type="project" value="TreeGrafter"/>
</dbReference>
<keyword evidence="2" id="KW-1133">Transmembrane helix</keyword>
<evidence type="ECO:0000256" key="3">
    <source>
        <dbReference type="SAM" id="SignalP"/>
    </source>
</evidence>
<feature type="compositionally biased region" description="Polar residues" evidence="1">
    <location>
        <begin position="299"/>
        <end position="309"/>
    </location>
</feature>
<proteinExistence type="predicted"/>
<dbReference type="SUPFAM" id="SSF48726">
    <property type="entry name" value="Immunoglobulin"/>
    <property type="match status" value="1"/>
</dbReference>
<dbReference type="Pfam" id="PF07686">
    <property type="entry name" value="V-set"/>
    <property type="match status" value="1"/>
</dbReference>
<gene>
    <name evidence="6" type="primary">LOC113106586</name>
</gene>
<dbReference type="InterPro" id="IPR003599">
    <property type="entry name" value="Ig_sub"/>
</dbReference>
<dbReference type="GO" id="GO:0035723">
    <property type="term" value="P:interleukin-15-mediated signaling pathway"/>
    <property type="evidence" value="ECO:0007669"/>
    <property type="project" value="TreeGrafter"/>
</dbReference>
<dbReference type="OrthoDB" id="8869347at2759"/>
<dbReference type="SMART" id="SM00409">
    <property type="entry name" value="IG"/>
    <property type="match status" value="2"/>
</dbReference>
<feature type="compositionally biased region" description="Low complexity" evidence="1">
    <location>
        <begin position="287"/>
        <end position="298"/>
    </location>
</feature>
<evidence type="ECO:0000259" key="4">
    <source>
        <dbReference type="PROSITE" id="PS50835"/>
    </source>
</evidence>
<reference evidence="6" key="1">
    <citation type="submission" date="2025-08" db="UniProtKB">
        <authorList>
            <consortium name="RefSeq"/>
        </authorList>
    </citation>
    <scope>IDENTIFICATION</scope>
    <source>
        <strain evidence="6">Wakin</strain>
        <tissue evidence="6">Muscle</tissue>
    </source>
</reference>
<keyword evidence="2" id="KW-0472">Membrane</keyword>
<keyword evidence="2" id="KW-0812">Transmembrane</keyword>
<dbReference type="CDD" id="cd00096">
    <property type="entry name" value="Ig"/>
    <property type="match status" value="1"/>
</dbReference>
<feature type="compositionally biased region" description="Basic and acidic residues" evidence="1">
    <location>
        <begin position="372"/>
        <end position="386"/>
    </location>
</feature>
<feature type="domain" description="Ig-like" evidence="4">
    <location>
        <begin position="25"/>
        <end position="108"/>
    </location>
</feature>
<evidence type="ECO:0000313" key="6">
    <source>
        <dbReference type="RefSeq" id="XP_026124454.1"/>
    </source>
</evidence>
<keyword evidence="3" id="KW-0732">Signal</keyword>
<evidence type="ECO:0000313" key="5">
    <source>
        <dbReference type="Proteomes" id="UP000515129"/>
    </source>
</evidence>
<dbReference type="AlphaFoldDB" id="A0A6P6PU51"/>
<dbReference type="RefSeq" id="XP_026124454.1">
    <property type="nucleotide sequence ID" value="XM_026268669.1"/>
</dbReference>
<feature type="compositionally biased region" description="Low complexity" evidence="1">
    <location>
        <begin position="319"/>
        <end position="339"/>
    </location>
</feature>
<dbReference type="GO" id="GO:0070374">
    <property type="term" value="P:positive regulation of ERK1 and ERK2 cascade"/>
    <property type="evidence" value="ECO:0007669"/>
    <property type="project" value="TreeGrafter"/>
</dbReference>
<dbReference type="InterPro" id="IPR013106">
    <property type="entry name" value="Ig_V-set"/>
</dbReference>
<evidence type="ECO:0000256" key="2">
    <source>
        <dbReference type="SAM" id="Phobius"/>
    </source>
</evidence>
<dbReference type="Gene3D" id="2.60.40.10">
    <property type="entry name" value="Immunoglobulins"/>
    <property type="match status" value="2"/>
</dbReference>
<dbReference type="InterPro" id="IPR013783">
    <property type="entry name" value="Ig-like_fold"/>
</dbReference>
<feature type="region of interest" description="Disordered" evidence="1">
    <location>
        <begin position="226"/>
        <end position="339"/>
    </location>
</feature>
<feature type="domain" description="Ig-like" evidence="4">
    <location>
        <begin position="127"/>
        <end position="228"/>
    </location>
</feature>
<dbReference type="PROSITE" id="PS50835">
    <property type="entry name" value="IG_LIKE"/>
    <property type="match status" value="2"/>
</dbReference>
<sequence length="436" mass="47838">MADKRHMCLLGRIILCALLTGISGSEVTRVFFSSGEDVRLSCNNALSGCTSTTWNYNRPSGSETAVELIALGIKKNNTERHERLSLGSDCSLNIKEVTKEDRGEYTCRQYVNGQQHGADAQVYLHVLHVSSSSSQSEIRSGHSLTLSCQLYNDDRVSCDTLVRSEGLDLIWVNQAGVNLQTDSRFQISFSSEQCNISLTTTLLNEDHNREWRCQLKHRDQLKTSATYTVKYPTPSETNPPSPVTSSKSASAPTQAASADSTLIPVSSSNSEKKSSQTTAASTEQEKQTPQTPETTATQRASADSTLIPVSSSNSEKKSSQTTAASTEQETQTPQTPETTATQRVIRIVASSALAVLVTAVILWLVRKKRADNRKGTNDSVEQKDDATYTEIDTNWKIEAKNNKVHDDDDDEDDDDDDEGIYSFITQATVEPQDDCS</sequence>
<dbReference type="GO" id="GO:0042289">
    <property type="term" value="F:MHC class II protein binding"/>
    <property type="evidence" value="ECO:0007669"/>
    <property type="project" value="TreeGrafter"/>
</dbReference>
<accession>A0A6P6PU51</accession>
<feature type="chain" id="PRO_5028341441" evidence="3">
    <location>
        <begin position="25"/>
        <end position="436"/>
    </location>
</feature>
<feature type="signal peptide" evidence="3">
    <location>
        <begin position="1"/>
        <end position="24"/>
    </location>
</feature>
<dbReference type="GO" id="GO:0009897">
    <property type="term" value="C:external side of plasma membrane"/>
    <property type="evidence" value="ECO:0007669"/>
    <property type="project" value="TreeGrafter"/>
</dbReference>
<feature type="compositionally biased region" description="Polar residues" evidence="1">
    <location>
        <begin position="243"/>
        <end position="265"/>
    </location>
</feature>
<protein>
    <submittedName>
        <fullName evidence="6">Ubiquitin carboxyl-terminal hydrolase 36-like</fullName>
    </submittedName>
</protein>
<feature type="compositionally biased region" description="Basic and acidic residues" evidence="1">
    <location>
        <begin position="393"/>
        <end position="406"/>
    </location>
</feature>
<name>A0A6P6PU51_CARAU</name>
<dbReference type="KEGG" id="caua:113106586"/>